<dbReference type="Gene3D" id="6.10.340.10">
    <property type="match status" value="1"/>
</dbReference>
<evidence type="ECO:0000313" key="10">
    <source>
        <dbReference type="EMBL" id="KYO57317.1"/>
    </source>
</evidence>
<comment type="caution">
    <text evidence="10">The sequence shown here is derived from an EMBL/GenBank/DDBJ whole genome shotgun (WGS) entry which is preliminary data.</text>
</comment>
<evidence type="ECO:0000256" key="2">
    <source>
        <dbReference type="ARBA" id="ARBA00022519"/>
    </source>
</evidence>
<evidence type="ECO:0008006" key="12">
    <source>
        <dbReference type="Google" id="ProtNLM"/>
    </source>
</evidence>
<name>A0A161PZ95_9PROT</name>
<dbReference type="InterPro" id="IPR000727">
    <property type="entry name" value="T_SNARE_dom"/>
</dbReference>
<evidence type="ECO:0000313" key="11">
    <source>
        <dbReference type="Proteomes" id="UP000075787"/>
    </source>
</evidence>
<dbReference type="RefSeq" id="WP_062761620.1">
    <property type="nucleotide sequence ID" value="NZ_CP121045.1"/>
</dbReference>
<dbReference type="EMBL" id="LPZR01000028">
    <property type="protein sequence ID" value="KYO57317.1"/>
    <property type="molecule type" value="Genomic_DNA"/>
</dbReference>
<reference evidence="10 11" key="1">
    <citation type="submission" date="2015-12" db="EMBL/GenBank/DDBJ databases">
        <title>Genome sequence of Tistrella mobilis MCCC 1A02139.</title>
        <authorList>
            <person name="Lu L."/>
            <person name="Lai Q."/>
            <person name="Shao Z."/>
            <person name="Qian P."/>
        </authorList>
    </citation>
    <scope>NUCLEOTIDE SEQUENCE [LARGE SCALE GENOMIC DNA]</scope>
    <source>
        <strain evidence="10 11">MCCC 1A02139</strain>
    </source>
</reference>
<dbReference type="SUPFAM" id="SSF58104">
    <property type="entry name" value="Methyl-accepting chemotaxis protein (MCP) signaling domain"/>
    <property type="match status" value="1"/>
</dbReference>
<organism evidence="10 11">
    <name type="scientific">Tistrella mobilis</name>
    <dbReference type="NCBI Taxonomy" id="171437"/>
    <lineage>
        <taxon>Bacteria</taxon>
        <taxon>Pseudomonadati</taxon>
        <taxon>Pseudomonadota</taxon>
        <taxon>Alphaproteobacteria</taxon>
        <taxon>Geminicoccales</taxon>
        <taxon>Geminicoccaceae</taxon>
        <taxon>Tistrella</taxon>
    </lineage>
</organism>
<keyword evidence="6" id="KW-0812">Transmembrane</keyword>
<protein>
    <recommendedName>
        <fullName evidence="12">Methyl-accepting chemotaxis protein</fullName>
    </recommendedName>
</protein>
<comment type="subcellular location">
    <subcellularLocation>
        <location evidence="1">Cell inner membrane</location>
        <topology evidence="1">Multi-pass membrane protein</topology>
    </subcellularLocation>
</comment>
<evidence type="ECO:0000256" key="6">
    <source>
        <dbReference type="SAM" id="Phobius"/>
    </source>
</evidence>
<feature type="domain" description="T-SNARE coiled-coil homology" evidence="8">
    <location>
        <begin position="472"/>
        <end position="534"/>
    </location>
</feature>
<comment type="similarity">
    <text evidence="4">Belongs to the methyl-accepting chemotaxis (MCP) protein family.</text>
</comment>
<sequence>MRISLSSKIILANALILGVLAVATTVMMLGAREQRRQMEVATAAAGLAAGDAHDLVATVQRVNIDIVQIQQWLTDVSATRAQDGLDDGFTEAADARARATKGLAEARQIATRIGAREVVADMDRVAAALPGFYELGVAMAQAYVRDGPAAGNRMMVHLDSQTEELSAALTAVVDGVEAIASDARGRMETELAAAGGIADRSARTAVILLIAGVAIALLVMAVLHRHISVPLARMTRVLGRIGEGDLSVTVPAAGRRSDEIADMARNLALLHERTAENQRLRDQQAETRRRADEARRAAMARMAETVERESRVAVDRVAGDARTMDEAARAMALSAQGVGSDAGNVAAAAGQALANAQAVASATEELSLSIREIAGQVDHAMSVSREAVRHGEHTRQTIDSLSAAVGQISEVAGLIRDIAEQTNLLALNATIEAARAGEAGKGFAVVASEVKGLASQTSRSTEVITAKIAEIQAVTGTAVEAVAAIARAIGEMDHVSATIAAAVEQQTAATEEIARNVDQTATANREVARRITTVSSEAEASGRKALTVQEVSAEVARGVRDLREALVRAVRTATDEAEGGASPESSSGRG</sequence>
<feature type="transmembrane region" description="Helical" evidence="6">
    <location>
        <begin position="205"/>
        <end position="223"/>
    </location>
</feature>
<evidence type="ECO:0000259" key="9">
    <source>
        <dbReference type="PROSITE" id="PS50885"/>
    </source>
</evidence>
<dbReference type="Gene3D" id="1.10.287.950">
    <property type="entry name" value="Methyl-accepting chemotaxis protein"/>
    <property type="match status" value="1"/>
</dbReference>
<dbReference type="SMART" id="SM00283">
    <property type="entry name" value="MA"/>
    <property type="match status" value="1"/>
</dbReference>
<keyword evidence="6" id="KW-0472">Membrane</keyword>
<dbReference type="OrthoDB" id="8482111at2"/>
<dbReference type="Pfam" id="PF00672">
    <property type="entry name" value="HAMP"/>
    <property type="match status" value="1"/>
</dbReference>
<dbReference type="PROSITE" id="PS50111">
    <property type="entry name" value="CHEMOTAXIS_TRANSDUC_2"/>
    <property type="match status" value="1"/>
</dbReference>
<dbReference type="PROSITE" id="PS50885">
    <property type="entry name" value="HAMP"/>
    <property type="match status" value="1"/>
</dbReference>
<gene>
    <name evidence="10" type="ORF">AUP44_20630</name>
</gene>
<feature type="transmembrane region" description="Helical" evidence="6">
    <location>
        <begin position="6"/>
        <end position="29"/>
    </location>
</feature>
<dbReference type="SMART" id="SM00304">
    <property type="entry name" value="HAMP"/>
    <property type="match status" value="1"/>
</dbReference>
<evidence type="ECO:0000256" key="5">
    <source>
        <dbReference type="PROSITE-ProRule" id="PRU00284"/>
    </source>
</evidence>
<evidence type="ECO:0000256" key="4">
    <source>
        <dbReference type="ARBA" id="ARBA00029447"/>
    </source>
</evidence>
<keyword evidence="2" id="KW-0997">Cell inner membrane</keyword>
<feature type="domain" description="HAMP" evidence="9">
    <location>
        <begin position="225"/>
        <end position="279"/>
    </location>
</feature>
<dbReference type="GO" id="GO:0005886">
    <property type="term" value="C:plasma membrane"/>
    <property type="evidence" value="ECO:0007669"/>
    <property type="project" value="UniProtKB-SubCell"/>
</dbReference>
<feature type="domain" description="Methyl-accepting transducer" evidence="7">
    <location>
        <begin position="320"/>
        <end position="542"/>
    </location>
</feature>
<evidence type="ECO:0000256" key="3">
    <source>
        <dbReference type="ARBA" id="ARBA00023224"/>
    </source>
</evidence>
<evidence type="ECO:0000259" key="7">
    <source>
        <dbReference type="PROSITE" id="PS50111"/>
    </source>
</evidence>
<dbReference type="InterPro" id="IPR003660">
    <property type="entry name" value="HAMP_dom"/>
</dbReference>
<dbReference type="AlphaFoldDB" id="A0A161PZ95"/>
<dbReference type="PANTHER" id="PTHR32089:SF112">
    <property type="entry name" value="LYSOZYME-LIKE PROTEIN-RELATED"/>
    <property type="match status" value="1"/>
</dbReference>
<proteinExistence type="inferred from homology"/>
<evidence type="ECO:0000259" key="8">
    <source>
        <dbReference type="PROSITE" id="PS50192"/>
    </source>
</evidence>
<accession>A0A161PZ95</accession>
<dbReference type="CDD" id="cd06225">
    <property type="entry name" value="HAMP"/>
    <property type="match status" value="1"/>
</dbReference>
<evidence type="ECO:0000256" key="1">
    <source>
        <dbReference type="ARBA" id="ARBA00004429"/>
    </source>
</evidence>
<dbReference type="Pfam" id="PF00015">
    <property type="entry name" value="MCPsignal"/>
    <property type="match status" value="1"/>
</dbReference>
<keyword evidence="3 5" id="KW-0807">Transducer</keyword>
<keyword evidence="6" id="KW-1133">Transmembrane helix</keyword>
<keyword evidence="2" id="KW-1003">Cell membrane</keyword>
<dbReference type="GO" id="GO:0007165">
    <property type="term" value="P:signal transduction"/>
    <property type="evidence" value="ECO:0007669"/>
    <property type="project" value="UniProtKB-KW"/>
</dbReference>
<dbReference type="Proteomes" id="UP000075787">
    <property type="component" value="Unassembled WGS sequence"/>
</dbReference>
<dbReference type="PANTHER" id="PTHR32089">
    <property type="entry name" value="METHYL-ACCEPTING CHEMOTAXIS PROTEIN MCPB"/>
    <property type="match status" value="1"/>
</dbReference>
<dbReference type="InterPro" id="IPR004089">
    <property type="entry name" value="MCPsignal_dom"/>
</dbReference>
<dbReference type="GeneID" id="97243504"/>
<dbReference type="PROSITE" id="PS50192">
    <property type="entry name" value="T_SNARE"/>
    <property type="match status" value="1"/>
</dbReference>